<evidence type="ECO:0000313" key="3">
    <source>
        <dbReference type="Proteomes" id="UP000001025"/>
    </source>
</evidence>
<protein>
    <submittedName>
        <fullName evidence="2">Uncharacterized protein</fullName>
    </submittedName>
</protein>
<sequence>MAIKQVSRSHEMKPNRPERAQHASKCQRVCEPFRRTRGCGAEPKKYRETPQRLKLEPPFSSGVVSGAFLSAATANGATSRVRPDADPDRLVVLAPTDACVDNPLLLFGSVEDSFELHLVGPGLLLKCCNNINSSVSGKMHLFCDVIAGAPSASPSHRPDTGPAQDDAKARREGRPHSAEPRAEVDPRSPISTKSQDVSPHRFGGSASFRKRKTSAFCLPISSTILCGSMWFPWRLCHLRINIFHEVTDLGDCGINFRNGKRKNPPLLCASIAMNDIMPCIHDPLQIGKCVSGRKLDLQNFLEQWLNFWQVMKHLIDEIFFDHRLAVDLPVNYLV</sequence>
<proteinExistence type="predicted"/>
<accession>Q7UGX2</accession>
<feature type="region of interest" description="Disordered" evidence="1">
    <location>
        <begin position="151"/>
        <end position="205"/>
    </location>
</feature>
<organism evidence="2 3">
    <name type="scientific">Rhodopirellula baltica (strain DSM 10527 / NCIMB 13988 / SH1)</name>
    <dbReference type="NCBI Taxonomy" id="243090"/>
    <lineage>
        <taxon>Bacteria</taxon>
        <taxon>Pseudomonadati</taxon>
        <taxon>Planctomycetota</taxon>
        <taxon>Planctomycetia</taxon>
        <taxon>Pirellulales</taxon>
        <taxon>Pirellulaceae</taxon>
        <taxon>Rhodopirellula</taxon>
    </lineage>
</organism>
<reference evidence="2 3" key="1">
    <citation type="journal article" date="2003" name="Proc. Natl. Acad. Sci. U.S.A.">
        <title>Complete genome sequence of the marine planctomycete Pirellula sp. strain 1.</title>
        <authorList>
            <person name="Gloeckner F.O."/>
            <person name="Kube M."/>
            <person name="Bauer M."/>
            <person name="Teeling H."/>
            <person name="Lombardot T."/>
            <person name="Ludwig W."/>
            <person name="Gade D."/>
            <person name="Beck A."/>
            <person name="Borzym K."/>
            <person name="Heitmann K."/>
            <person name="Rabus R."/>
            <person name="Schlesner H."/>
            <person name="Amann R."/>
            <person name="Reinhardt R."/>
        </authorList>
    </citation>
    <scope>NUCLEOTIDE SEQUENCE [LARGE SCALE GENOMIC DNA]</scope>
    <source>
        <strain evidence="3">DSM 10527 / NCIMB 13988 / SH1</strain>
    </source>
</reference>
<dbReference type="HOGENOM" id="CLU_831228_0_0_0"/>
<gene>
    <name evidence="2" type="ordered locus">RB4969</name>
</gene>
<evidence type="ECO:0000313" key="2">
    <source>
        <dbReference type="EMBL" id="CAD78207.1"/>
    </source>
</evidence>
<dbReference type="InParanoid" id="Q7UGX2"/>
<feature type="region of interest" description="Disordered" evidence="1">
    <location>
        <begin position="1"/>
        <end position="26"/>
    </location>
</feature>
<feature type="compositionally biased region" description="Basic and acidic residues" evidence="1">
    <location>
        <begin position="165"/>
        <end position="186"/>
    </location>
</feature>
<dbReference type="KEGG" id="rba:RB4969"/>
<dbReference type="EnsemblBacteria" id="CAD78207">
    <property type="protein sequence ID" value="CAD78207"/>
    <property type="gene ID" value="RB4969"/>
</dbReference>
<evidence type="ECO:0000256" key="1">
    <source>
        <dbReference type="SAM" id="MobiDB-lite"/>
    </source>
</evidence>
<dbReference type="EMBL" id="BX294141">
    <property type="protein sequence ID" value="CAD78207.1"/>
    <property type="molecule type" value="Genomic_DNA"/>
</dbReference>
<keyword evidence="3" id="KW-1185">Reference proteome</keyword>
<dbReference type="AlphaFoldDB" id="Q7UGX2"/>
<dbReference type="STRING" id="243090.RB4969"/>
<name>Q7UGX2_RHOBA</name>
<dbReference type="Proteomes" id="UP000001025">
    <property type="component" value="Chromosome"/>
</dbReference>
<feature type="compositionally biased region" description="Basic and acidic residues" evidence="1">
    <location>
        <begin position="8"/>
        <end position="21"/>
    </location>
</feature>